<dbReference type="AlphaFoldDB" id="A0A1H3EJ37"/>
<dbReference type="OrthoDB" id="9804044at2"/>
<dbReference type="CDD" id="cd15830">
    <property type="entry name" value="BamD"/>
    <property type="match status" value="1"/>
</dbReference>
<comment type="similarity">
    <text evidence="4">Belongs to the BamD family.</text>
</comment>
<dbReference type="NCBIfam" id="TIGR03302">
    <property type="entry name" value="OM_YfiO"/>
    <property type="match status" value="1"/>
</dbReference>
<dbReference type="GO" id="GO:0043165">
    <property type="term" value="P:Gram-negative-bacterium-type cell outer membrane assembly"/>
    <property type="evidence" value="ECO:0007669"/>
    <property type="project" value="UniProtKB-UniRule"/>
</dbReference>
<dbReference type="Pfam" id="PF13525">
    <property type="entry name" value="YfiO"/>
    <property type="match status" value="1"/>
</dbReference>
<evidence type="ECO:0000256" key="5">
    <source>
        <dbReference type="SAM" id="SignalP"/>
    </source>
</evidence>
<reference evidence="7 8" key="1">
    <citation type="submission" date="2016-10" db="EMBL/GenBank/DDBJ databases">
        <authorList>
            <person name="de Groot N.N."/>
        </authorList>
    </citation>
    <scope>NUCLEOTIDE SEQUENCE [LARGE SCALE GENOMIC DNA]</scope>
    <source>
        <strain evidence="7 8">DSM 17890</strain>
    </source>
</reference>
<evidence type="ECO:0000256" key="4">
    <source>
        <dbReference type="HAMAP-Rule" id="MF_00922"/>
    </source>
</evidence>
<dbReference type="Gene3D" id="1.25.40.10">
    <property type="entry name" value="Tetratricopeptide repeat domain"/>
    <property type="match status" value="1"/>
</dbReference>
<evidence type="ECO:0000313" key="8">
    <source>
        <dbReference type="Proteomes" id="UP000199118"/>
    </source>
</evidence>
<proteinExistence type="inferred from homology"/>
<comment type="subcellular location">
    <subcellularLocation>
        <location evidence="4">Cell outer membrane</location>
        <topology evidence="4">Lipid-anchor</topology>
    </subcellularLocation>
</comment>
<keyword evidence="3 4" id="KW-0998">Cell outer membrane</keyword>
<dbReference type="STRING" id="356660.SAMN05444336_11048"/>
<keyword evidence="2 4" id="KW-0472">Membrane</keyword>
<evidence type="ECO:0000259" key="6">
    <source>
        <dbReference type="Pfam" id="PF13525"/>
    </source>
</evidence>
<dbReference type="InterPro" id="IPR011990">
    <property type="entry name" value="TPR-like_helical_dom_sf"/>
</dbReference>
<evidence type="ECO:0000256" key="2">
    <source>
        <dbReference type="ARBA" id="ARBA00023136"/>
    </source>
</evidence>
<evidence type="ECO:0000256" key="3">
    <source>
        <dbReference type="ARBA" id="ARBA00023237"/>
    </source>
</evidence>
<keyword evidence="4" id="KW-0564">Palmitate</keyword>
<accession>A0A1H3EJ37</accession>
<evidence type="ECO:0000256" key="1">
    <source>
        <dbReference type="ARBA" id="ARBA00022729"/>
    </source>
</evidence>
<comment type="function">
    <text evidence="4">Part of the outer membrane protein assembly complex, which is involved in assembly and insertion of beta-barrel proteins into the outer membrane.</text>
</comment>
<name>A0A1H3EJ37_9RHOB</name>
<protein>
    <recommendedName>
        <fullName evidence="4">Outer membrane protein assembly factor BamD</fullName>
    </recommendedName>
</protein>
<feature type="chain" id="PRO_5011802279" description="Outer membrane protein assembly factor BamD" evidence="5">
    <location>
        <begin position="20"/>
        <end position="279"/>
    </location>
</feature>
<dbReference type="PROSITE" id="PS51257">
    <property type="entry name" value="PROKAR_LIPOPROTEIN"/>
    <property type="match status" value="1"/>
</dbReference>
<gene>
    <name evidence="4" type="primary">bamD</name>
    <name evidence="7" type="ORF">SAMN05444336_11048</name>
</gene>
<keyword evidence="4" id="KW-0449">Lipoprotein</keyword>
<dbReference type="RefSeq" id="WP_092684692.1">
    <property type="nucleotide sequence ID" value="NZ_FNMZ01000010.1"/>
</dbReference>
<dbReference type="HAMAP" id="MF_00922">
    <property type="entry name" value="OM_assembly_BamD"/>
    <property type="match status" value="1"/>
</dbReference>
<feature type="signal peptide" evidence="5">
    <location>
        <begin position="1"/>
        <end position="19"/>
    </location>
</feature>
<organism evidence="7 8">
    <name type="scientific">Albimonas donghaensis</name>
    <dbReference type="NCBI Taxonomy" id="356660"/>
    <lineage>
        <taxon>Bacteria</taxon>
        <taxon>Pseudomonadati</taxon>
        <taxon>Pseudomonadota</taxon>
        <taxon>Alphaproteobacteria</taxon>
        <taxon>Rhodobacterales</taxon>
        <taxon>Paracoccaceae</taxon>
        <taxon>Albimonas</taxon>
    </lineage>
</organism>
<dbReference type="SUPFAM" id="SSF48452">
    <property type="entry name" value="TPR-like"/>
    <property type="match status" value="1"/>
</dbReference>
<keyword evidence="8" id="KW-1185">Reference proteome</keyword>
<feature type="domain" description="Outer membrane lipoprotein BamD-like" evidence="6">
    <location>
        <begin position="37"/>
        <end position="231"/>
    </location>
</feature>
<comment type="subunit">
    <text evidence="4">Part of the Bam complex.</text>
</comment>
<dbReference type="EMBL" id="FNMZ01000010">
    <property type="protein sequence ID" value="SDX78630.1"/>
    <property type="molecule type" value="Genomic_DNA"/>
</dbReference>
<dbReference type="InterPro" id="IPR017689">
    <property type="entry name" value="BamD"/>
</dbReference>
<keyword evidence="1 4" id="KW-0732">Signal</keyword>
<evidence type="ECO:0000313" key="7">
    <source>
        <dbReference type="EMBL" id="SDX78630.1"/>
    </source>
</evidence>
<dbReference type="Proteomes" id="UP000199118">
    <property type="component" value="Unassembled WGS sequence"/>
</dbReference>
<sequence length="279" mass="31188">MIRFSPARLALALVLATLAACSDDDKDPFYDPYAGRSAAEIYAEGEALLNAGDEMQAAQAFEELERVHPYSEWSKRAMIMAAFSYYQAGEFDSAVAAAQRYISFFPSDPEAAYAQYIVAMSFYDQIVDVARDQGATERALQELEEVVRRYPNSEYAREARLKIDLARDQLAGKEMAIGRYYLGQGNYIAAINRFKAVLSFYQTTSQTPEALHRLVEAYLSLGIESEARTAAAILGHNYPGSPWYEATYAMMQGADIAPFEDPESWISKVFRRVTTGDTI</sequence>
<dbReference type="GO" id="GO:0009279">
    <property type="term" value="C:cell outer membrane"/>
    <property type="evidence" value="ECO:0007669"/>
    <property type="project" value="UniProtKB-SubCell"/>
</dbReference>
<dbReference type="GO" id="GO:0051205">
    <property type="term" value="P:protein insertion into membrane"/>
    <property type="evidence" value="ECO:0007669"/>
    <property type="project" value="UniProtKB-UniRule"/>
</dbReference>
<dbReference type="InterPro" id="IPR039565">
    <property type="entry name" value="BamD-like"/>
</dbReference>